<keyword evidence="3" id="KW-0695">RNA-directed DNA polymerase</keyword>
<feature type="domain" description="Reverse transcriptase zinc-binding" evidence="2">
    <location>
        <begin position="76"/>
        <end position="151"/>
    </location>
</feature>
<dbReference type="EMBL" id="PKPP01011377">
    <property type="protein sequence ID" value="PWA44258.1"/>
    <property type="molecule type" value="Genomic_DNA"/>
</dbReference>
<feature type="transmembrane region" description="Helical" evidence="1">
    <location>
        <begin position="19"/>
        <end position="39"/>
    </location>
</feature>
<proteinExistence type="predicted"/>
<gene>
    <name evidence="3" type="ORF">CTI12_AA527040</name>
</gene>
<evidence type="ECO:0000313" key="3">
    <source>
        <dbReference type="EMBL" id="PWA44258.1"/>
    </source>
</evidence>
<dbReference type="GO" id="GO:0003964">
    <property type="term" value="F:RNA-directed DNA polymerase activity"/>
    <property type="evidence" value="ECO:0007669"/>
    <property type="project" value="UniProtKB-KW"/>
</dbReference>
<accession>A0A2U1L5I2</accession>
<reference evidence="3 4" key="1">
    <citation type="journal article" date="2018" name="Mol. Plant">
        <title>The genome of Artemisia annua provides insight into the evolution of Asteraceae family and artemisinin biosynthesis.</title>
        <authorList>
            <person name="Shen Q."/>
            <person name="Zhang L."/>
            <person name="Liao Z."/>
            <person name="Wang S."/>
            <person name="Yan T."/>
            <person name="Shi P."/>
            <person name="Liu M."/>
            <person name="Fu X."/>
            <person name="Pan Q."/>
            <person name="Wang Y."/>
            <person name="Lv Z."/>
            <person name="Lu X."/>
            <person name="Zhang F."/>
            <person name="Jiang W."/>
            <person name="Ma Y."/>
            <person name="Chen M."/>
            <person name="Hao X."/>
            <person name="Li L."/>
            <person name="Tang Y."/>
            <person name="Lv G."/>
            <person name="Zhou Y."/>
            <person name="Sun X."/>
            <person name="Brodelius P.E."/>
            <person name="Rose J.K.C."/>
            <person name="Tang K."/>
        </authorList>
    </citation>
    <scope>NUCLEOTIDE SEQUENCE [LARGE SCALE GENOMIC DNA]</scope>
    <source>
        <strain evidence="4">cv. Huhao1</strain>
        <tissue evidence="3">Leaf</tissue>
    </source>
</reference>
<dbReference type="InterPro" id="IPR026960">
    <property type="entry name" value="RVT-Znf"/>
</dbReference>
<evidence type="ECO:0000259" key="2">
    <source>
        <dbReference type="Pfam" id="PF13966"/>
    </source>
</evidence>
<dbReference type="AlphaFoldDB" id="A0A2U1L5I2"/>
<keyword evidence="1" id="KW-0812">Transmembrane</keyword>
<keyword evidence="4" id="KW-1185">Reference proteome</keyword>
<organism evidence="3 4">
    <name type="scientific">Artemisia annua</name>
    <name type="common">Sweet wormwood</name>
    <dbReference type="NCBI Taxonomy" id="35608"/>
    <lineage>
        <taxon>Eukaryota</taxon>
        <taxon>Viridiplantae</taxon>
        <taxon>Streptophyta</taxon>
        <taxon>Embryophyta</taxon>
        <taxon>Tracheophyta</taxon>
        <taxon>Spermatophyta</taxon>
        <taxon>Magnoliopsida</taxon>
        <taxon>eudicotyledons</taxon>
        <taxon>Gunneridae</taxon>
        <taxon>Pentapetalae</taxon>
        <taxon>asterids</taxon>
        <taxon>campanulids</taxon>
        <taxon>Asterales</taxon>
        <taxon>Asteraceae</taxon>
        <taxon>Asteroideae</taxon>
        <taxon>Anthemideae</taxon>
        <taxon>Artemisiinae</taxon>
        <taxon>Artemisia</taxon>
    </lineage>
</organism>
<keyword evidence="3" id="KW-0808">Transferase</keyword>
<evidence type="ECO:0000256" key="1">
    <source>
        <dbReference type="SAM" id="Phobius"/>
    </source>
</evidence>
<keyword evidence="3" id="KW-0548">Nucleotidyltransferase</keyword>
<comment type="caution">
    <text evidence="3">The sequence shown here is derived from an EMBL/GenBank/DDBJ whole genome shotgun (WGS) entry which is preliminary data.</text>
</comment>
<keyword evidence="1" id="KW-1133">Transmembrane helix</keyword>
<keyword evidence="1" id="KW-0472">Membrane</keyword>
<name>A0A2U1L5I2_ARTAN</name>
<protein>
    <submittedName>
        <fullName evidence="3">Reverse transcriptase domain, Reverse transcriptase zinc-binding domain protein</fullName>
    </submittedName>
</protein>
<dbReference type="Pfam" id="PF13966">
    <property type="entry name" value="zf-RVT"/>
    <property type="match status" value="1"/>
</dbReference>
<sequence length="152" mass="17531">MPSAIGIWFGNWDGRCASFMIFVIPAVYCPEVILGILMLNKSFRIIQKLYNLKPLQRVWENGDDCWKWEGDKDGIFTVNKAKKVIADRQMSANVSKLKWVGWTPLKCNIMVWRADLNRLPTRVELVKRGIQLDNELCPLCVADQETSTHLFT</sequence>
<dbReference type="Proteomes" id="UP000245207">
    <property type="component" value="Unassembled WGS sequence"/>
</dbReference>
<evidence type="ECO:0000313" key="4">
    <source>
        <dbReference type="Proteomes" id="UP000245207"/>
    </source>
</evidence>